<evidence type="ECO:0000313" key="6">
    <source>
        <dbReference type="EMBL" id="KAK5608839.1"/>
    </source>
</evidence>
<dbReference type="GO" id="GO:0045109">
    <property type="term" value="P:intermediate filament organization"/>
    <property type="evidence" value="ECO:0007669"/>
    <property type="project" value="TreeGrafter"/>
</dbReference>
<evidence type="ECO:0000256" key="3">
    <source>
        <dbReference type="SAM" id="Coils"/>
    </source>
</evidence>
<dbReference type="Pfam" id="PF00038">
    <property type="entry name" value="Filament"/>
    <property type="match status" value="1"/>
</dbReference>
<proteinExistence type="predicted"/>
<evidence type="ECO:0000259" key="5">
    <source>
        <dbReference type="SMART" id="SM01391"/>
    </source>
</evidence>
<dbReference type="InterPro" id="IPR039008">
    <property type="entry name" value="IF_rod_dom"/>
</dbReference>
<evidence type="ECO:0000256" key="4">
    <source>
        <dbReference type="SAM" id="MobiDB-lite"/>
    </source>
</evidence>
<dbReference type="AlphaFoldDB" id="A0AAV9RIZ3"/>
<evidence type="ECO:0000256" key="2">
    <source>
        <dbReference type="ARBA" id="ARBA00023054"/>
    </source>
</evidence>
<dbReference type="EMBL" id="JAHHUM010001779">
    <property type="protein sequence ID" value="KAK5608839.1"/>
    <property type="molecule type" value="Genomic_DNA"/>
</dbReference>
<dbReference type="InterPro" id="IPR050405">
    <property type="entry name" value="Intermediate_filament"/>
</dbReference>
<reference evidence="6 7" key="1">
    <citation type="submission" date="2021-06" db="EMBL/GenBank/DDBJ databases">
        <authorList>
            <person name="Palmer J.M."/>
        </authorList>
    </citation>
    <scope>NUCLEOTIDE SEQUENCE [LARGE SCALE GENOMIC DNA]</scope>
    <source>
        <strain evidence="6 7">MEX-2019</strain>
        <tissue evidence="6">Muscle</tissue>
    </source>
</reference>
<protein>
    <recommendedName>
        <fullName evidence="5">IF rod domain-containing protein</fullName>
    </recommendedName>
</protein>
<sequence>MAMLRVSSYRKLFEDDRWGPNGGSRLQRVGLYRASGRHAAVDRSGCDKLDFVASRALNKEGLDRFVQERTTIAALNDRLVKLIELAHCLEEENDSLECQITDLEENLNGQHASPSITSTVAMAECSLEAVVERLHKQRDEIVCDTEELKEELECLHKEYEKAAHQRVLVQQGQQNVAEAVDAVTAECLALREQVAVYEEHLANMETQHKMEVESLLQPDERALATAAIRFGSPDITPALDVKEYHCQLAESLQMEFGTPSCGEGDGKKMEMGGTDRSVVKDPTEITDVDEVKTLISELQKELNELEKNNEELLDEVEVKRDAYMDEVAELEFTITEMKQQKADLKSQMKEQCQEYKELLTEKMARGIEIAAYRSLVEEEEVRLCSL</sequence>
<keyword evidence="7" id="KW-1185">Reference proteome</keyword>
<feature type="coiled-coil region" evidence="3">
    <location>
        <begin position="72"/>
        <end position="207"/>
    </location>
</feature>
<dbReference type="GO" id="GO:0005882">
    <property type="term" value="C:intermediate filament"/>
    <property type="evidence" value="ECO:0007669"/>
    <property type="project" value="UniProtKB-KW"/>
</dbReference>
<dbReference type="Proteomes" id="UP001311232">
    <property type="component" value="Unassembled WGS sequence"/>
</dbReference>
<dbReference type="PANTHER" id="PTHR45652">
    <property type="entry name" value="GLIAL FIBRILLARY ACIDIC PROTEIN"/>
    <property type="match status" value="1"/>
</dbReference>
<evidence type="ECO:0000256" key="1">
    <source>
        <dbReference type="ARBA" id="ARBA00022754"/>
    </source>
</evidence>
<dbReference type="Gene3D" id="1.20.5.170">
    <property type="match status" value="1"/>
</dbReference>
<keyword evidence="1" id="KW-0403">Intermediate filament</keyword>
<dbReference type="PANTHER" id="PTHR45652:SF7">
    <property type="entry name" value="VIMENTIN-LIKE"/>
    <property type="match status" value="1"/>
</dbReference>
<feature type="coiled-coil region" evidence="3">
    <location>
        <begin position="288"/>
        <end position="365"/>
    </location>
</feature>
<dbReference type="GO" id="GO:0005737">
    <property type="term" value="C:cytoplasm"/>
    <property type="evidence" value="ECO:0007669"/>
    <property type="project" value="TreeGrafter"/>
</dbReference>
<keyword evidence="2 3" id="KW-0175">Coiled coil</keyword>
<name>A0AAV9RIZ3_9TELE</name>
<gene>
    <name evidence="6" type="ORF">CRENBAI_019642</name>
</gene>
<feature type="domain" description="IF rod" evidence="5">
    <location>
        <begin position="67"/>
        <end position="382"/>
    </location>
</feature>
<evidence type="ECO:0000313" key="7">
    <source>
        <dbReference type="Proteomes" id="UP001311232"/>
    </source>
</evidence>
<dbReference type="GO" id="GO:0005200">
    <property type="term" value="F:structural constituent of cytoskeleton"/>
    <property type="evidence" value="ECO:0007669"/>
    <property type="project" value="TreeGrafter"/>
</dbReference>
<dbReference type="SUPFAM" id="SSF64593">
    <property type="entry name" value="Intermediate filament protein, coiled coil region"/>
    <property type="match status" value="1"/>
</dbReference>
<feature type="region of interest" description="Disordered" evidence="4">
    <location>
        <begin position="257"/>
        <end position="277"/>
    </location>
</feature>
<accession>A0AAV9RIZ3</accession>
<organism evidence="6 7">
    <name type="scientific">Crenichthys baileyi</name>
    <name type="common">White River springfish</name>
    <dbReference type="NCBI Taxonomy" id="28760"/>
    <lineage>
        <taxon>Eukaryota</taxon>
        <taxon>Metazoa</taxon>
        <taxon>Chordata</taxon>
        <taxon>Craniata</taxon>
        <taxon>Vertebrata</taxon>
        <taxon>Euteleostomi</taxon>
        <taxon>Actinopterygii</taxon>
        <taxon>Neopterygii</taxon>
        <taxon>Teleostei</taxon>
        <taxon>Neoteleostei</taxon>
        <taxon>Acanthomorphata</taxon>
        <taxon>Ovalentaria</taxon>
        <taxon>Atherinomorphae</taxon>
        <taxon>Cyprinodontiformes</taxon>
        <taxon>Goodeidae</taxon>
        <taxon>Crenichthys</taxon>
    </lineage>
</organism>
<comment type="caution">
    <text evidence="6">The sequence shown here is derived from an EMBL/GenBank/DDBJ whole genome shotgun (WGS) entry which is preliminary data.</text>
</comment>
<dbReference type="SMART" id="SM01391">
    <property type="entry name" value="Filament"/>
    <property type="match status" value="1"/>
</dbReference>